<feature type="domain" description="F-box" evidence="2">
    <location>
        <begin position="82"/>
        <end position="131"/>
    </location>
</feature>
<dbReference type="EMBL" id="LATX01002406">
    <property type="protein sequence ID" value="KTB29907.1"/>
    <property type="molecule type" value="Genomic_DNA"/>
</dbReference>
<dbReference type="InterPro" id="IPR036047">
    <property type="entry name" value="F-box-like_dom_sf"/>
</dbReference>
<evidence type="ECO:0000313" key="3">
    <source>
        <dbReference type="EMBL" id="KTB29907.1"/>
    </source>
</evidence>
<dbReference type="SUPFAM" id="SSF81383">
    <property type="entry name" value="F-box domain"/>
    <property type="match status" value="1"/>
</dbReference>
<dbReference type="Pfam" id="PF00646">
    <property type="entry name" value="F-box"/>
    <property type="match status" value="1"/>
</dbReference>
<evidence type="ECO:0000259" key="2">
    <source>
        <dbReference type="PROSITE" id="PS50181"/>
    </source>
</evidence>
<proteinExistence type="predicted"/>
<name>A0A0W0F0Q9_MONRR</name>
<dbReference type="PROSITE" id="PS50181">
    <property type="entry name" value="FBOX"/>
    <property type="match status" value="1"/>
</dbReference>
<dbReference type="CDD" id="cd09917">
    <property type="entry name" value="F-box_SF"/>
    <property type="match status" value="1"/>
</dbReference>
<dbReference type="InterPro" id="IPR001810">
    <property type="entry name" value="F-box_dom"/>
</dbReference>
<sequence>MTPHPHMLRKVQMGSTQETEDEMVLDEANRVLRPRKRVRQDGPAEEVLEPPAKKSKSQKPPLARPRARTGRRTRPDENTGKLSLLIDMPLDILFVICSFLSPKTLFSLLDVSNAFRELLTASNAATIWIGLRKSYNAPEPASFIDGSGEFVWAQVLFDESGKECGECGNRNKTSKHLDFMQCKRICNGCLYSGVTKGSFKRKFRGQDESVLESVPPFPAVQLEGGGNREIYRNAEITKVISGLSACGNEASMATYKLERLKELERAKVRQRAFHAWRQKYHDQLQQDRREEERFLCKQRLRDIKQRILDLGYPEEDLVDVEKCQSFDIPVRLTSASWEGIKAEVLTIVHQTRKHRLMNCSTGAPSPRSIGASSPAPRLSFYSKKLTITSNDFAVLFRDDWRAFLKKVREWSVSRKERFIFEWGCHLKDDSMNTLVQDIGLLHSSEEHYTWKMPWQLPSMDFGNLAIAQLRCFQCDRICTTLNAAGRHQGNVRECRLTRTLCNASGWVFRFSPSKAALQVIGLSGLSPTTASADDMDAKGDFFKCLACHEEFVGTWRECITYHDIHHIPEFQLLEDHDAVHEDKRKSWACSLCNTHLVAQETRPTVIKHLESDHGTTEPKVPKDYFYAGAY</sequence>
<evidence type="ECO:0000313" key="4">
    <source>
        <dbReference type="Proteomes" id="UP000054988"/>
    </source>
</evidence>
<organism evidence="3 4">
    <name type="scientific">Moniliophthora roreri</name>
    <name type="common">Frosty pod rot fungus</name>
    <name type="synonym">Monilia roreri</name>
    <dbReference type="NCBI Taxonomy" id="221103"/>
    <lineage>
        <taxon>Eukaryota</taxon>
        <taxon>Fungi</taxon>
        <taxon>Dikarya</taxon>
        <taxon>Basidiomycota</taxon>
        <taxon>Agaricomycotina</taxon>
        <taxon>Agaricomycetes</taxon>
        <taxon>Agaricomycetidae</taxon>
        <taxon>Agaricales</taxon>
        <taxon>Marasmiineae</taxon>
        <taxon>Marasmiaceae</taxon>
        <taxon>Moniliophthora</taxon>
    </lineage>
</organism>
<evidence type="ECO:0000256" key="1">
    <source>
        <dbReference type="SAM" id="MobiDB-lite"/>
    </source>
</evidence>
<dbReference type="Proteomes" id="UP000054988">
    <property type="component" value="Unassembled WGS sequence"/>
</dbReference>
<feature type="region of interest" description="Disordered" evidence="1">
    <location>
        <begin position="1"/>
        <end position="78"/>
    </location>
</feature>
<protein>
    <recommendedName>
        <fullName evidence="2">F-box domain-containing protein</fullName>
    </recommendedName>
</protein>
<reference evidence="3 4" key="1">
    <citation type="submission" date="2015-12" db="EMBL/GenBank/DDBJ databases">
        <title>Draft genome sequence of Moniliophthora roreri, the causal agent of frosty pod rot of cacao.</title>
        <authorList>
            <person name="Aime M.C."/>
            <person name="Diaz-Valderrama J.R."/>
            <person name="Kijpornyongpan T."/>
            <person name="Phillips-Mora W."/>
        </authorList>
    </citation>
    <scope>NUCLEOTIDE SEQUENCE [LARGE SCALE GENOMIC DNA]</scope>
    <source>
        <strain evidence="3 4">MCA 2952</strain>
    </source>
</reference>
<accession>A0A0W0F0Q9</accession>
<dbReference type="AlphaFoldDB" id="A0A0W0F0Q9"/>
<comment type="caution">
    <text evidence="3">The sequence shown here is derived from an EMBL/GenBank/DDBJ whole genome shotgun (WGS) entry which is preliminary data.</text>
</comment>
<gene>
    <name evidence="3" type="ORF">WG66_17513</name>
</gene>